<name>A0ABR8ZJV0_9LACO</name>
<sequence>MAILKKIHHGDVRLIIMDHENKMAFGNGGTLFSINEANELINYLENSKQYVAKRCIDVDLFNKRLDREKIK</sequence>
<dbReference type="Proteomes" id="UP000645007">
    <property type="component" value="Unassembled WGS sequence"/>
</dbReference>
<dbReference type="EMBL" id="JABUXR010000007">
    <property type="protein sequence ID" value="MBD8085568.1"/>
    <property type="molecule type" value="Genomic_DNA"/>
</dbReference>
<evidence type="ECO:0000313" key="1">
    <source>
        <dbReference type="EMBL" id="MBD8085568.1"/>
    </source>
</evidence>
<accession>A0ABR8ZJV0</accession>
<dbReference type="RefSeq" id="WP_191911332.1">
    <property type="nucleotide sequence ID" value="NZ_JABUXR010000007.1"/>
</dbReference>
<comment type="caution">
    <text evidence="1">The sequence shown here is derived from an EMBL/GenBank/DDBJ whole genome shotgun (WGS) entry which is preliminary data.</text>
</comment>
<reference evidence="1 2" key="1">
    <citation type="submission" date="2020-06" db="EMBL/GenBank/DDBJ databases">
        <title>Limosilactobacillus sp. nov.</title>
        <authorList>
            <person name="Ksiezarek M."/>
            <person name="Goncalves Ribeiro T."/>
            <person name="Rocha J."/>
            <person name="Grosso F."/>
            <person name="Peixe L."/>
        </authorList>
    </citation>
    <scope>NUCLEOTIDE SEQUENCE [LARGE SCALE GENOMIC DNA]</scope>
    <source>
        <strain evidence="2">c9Ua_26_M</strain>
    </source>
</reference>
<protein>
    <submittedName>
        <fullName evidence="1">Uncharacterized protein</fullName>
    </submittedName>
</protein>
<gene>
    <name evidence="1" type="ORF">HUK45_04805</name>
</gene>
<keyword evidence="2" id="KW-1185">Reference proteome</keyword>
<evidence type="ECO:0000313" key="2">
    <source>
        <dbReference type="Proteomes" id="UP000645007"/>
    </source>
</evidence>
<proteinExistence type="predicted"/>
<organism evidence="1 2">
    <name type="scientific">Limosilactobacillus urinaemulieris</name>
    <dbReference type="NCBI Taxonomy" id="2742600"/>
    <lineage>
        <taxon>Bacteria</taxon>
        <taxon>Bacillati</taxon>
        <taxon>Bacillota</taxon>
        <taxon>Bacilli</taxon>
        <taxon>Lactobacillales</taxon>
        <taxon>Lactobacillaceae</taxon>
        <taxon>Limosilactobacillus</taxon>
    </lineage>
</organism>